<proteinExistence type="inferred from homology"/>
<feature type="binding site" evidence="10">
    <location>
        <begin position="213"/>
        <end position="216"/>
    </location>
    <ligand>
        <name>GTP</name>
        <dbReference type="ChEBI" id="CHEBI:37565"/>
    </ligand>
</feature>
<dbReference type="NCBIfam" id="NF008955">
    <property type="entry name" value="PRK12297.1"/>
    <property type="match status" value="1"/>
</dbReference>
<feature type="binding site" evidence="10">
    <location>
        <begin position="283"/>
        <end position="286"/>
    </location>
    <ligand>
        <name>GTP</name>
        <dbReference type="ChEBI" id="CHEBI:37565"/>
    </ligand>
</feature>
<dbReference type="GO" id="GO:0005737">
    <property type="term" value="C:cytoplasm"/>
    <property type="evidence" value="ECO:0007669"/>
    <property type="project" value="UniProtKB-SubCell"/>
</dbReference>
<evidence type="ECO:0000256" key="9">
    <source>
        <dbReference type="ARBA" id="ARBA00023134"/>
    </source>
</evidence>
<keyword evidence="8 10" id="KW-0460">Magnesium</keyword>
<dbReference type="GO" id="GO:0003924">
    <property type="term" value="F:GTPase activity"/>
    <property type="evidence" value="ECO:0007669"/>
    <property type="project" value="UniProtKB-UniRule"/>
</dbReference>
<dbReference type="Proteomes" id="UP000030380">
    <property type="component" value="Unassembled WGS sequence"/>
</dbReference>
<keyword evidence="4 10" id="KW-0963">Cytoplasm</keyword>
<dbReference type="InterPro" id="IPR006169">
    <property type="entry name" value="GTP1_OBG_dom"/>
</dbReference>
<dbReference type="PRINTS" id="PR00326">
    <property type="entry name" value="GTP1OBG"/>
</dbReference>
<dbReference type="Pfam" id="PF01926">
    <property type="entry name" value="MMR_HSR1"/>
    <property type="match status" value="1"/>
</dbReference>
<comment type="cofactor">
    <cofactor evidence="1 10">
        <name>Mg(2+)</name>
        <dbReference type="ChEBI" id="CHEBI:18420"/>
    </cofactor>
</comment>
<dbReference type="GO" id="GO:0000287">
    <property type="term" value="F:magnesium ion binding"/>
    <property type="evidence" value="ECO:0007669"/>
    <property type="project" value="InterPro"/>
</dbReference>
<dbReference type="HAMAP" id="MF_01454">
    <property type="entry name" value="GTPase_Obg"/>
    <property type="match status" value="1"/>
</dbReference>
<dbReference type="OrthoDB" id="9807318at2"/>
<dbReference type="GO" id="GO:0042254">
    <property type="term" value="P:ribosome biogenesis"/>
    <property type="evidence" value="ECO:0007669"/>
    <property type="project" value="UniProtKB-UniRule"/>
</dbReference>
<dbReference type="FunFam" id="3.40.50.300:FF:000185">
    <property type="entry name" value="GTPase Obg"/>
    <property type="match status" value="1"/>
</dbReference>
<dbReference type="NCBIfam" id="TIGR02729">
    <property type="entry name" value="Obg_CgtA"/>
    <property type="match status" value="1"/>
</dbReference>
<keyword evidence="7 10" id="KW-0378">Hydrolase</keyword>
<evidence type="ECO:0000256" key="10">
    <source>
        <dbReference type="HAMAP-Rule" id="MF_01454"/>
    </source>
</evidence>
<dbReference type="SUPFAM" id="SSF82051">
    <property type="entry name" value="Obg GTP-binding protein N-terminal domain"/>
    <property type="match status" value="1"/>
</dbReference>
<dbReference type="PROSITE" id="PS51883">
    <property type="entry name" value="OBG"/>
    <property type="match status" value="1"/>
</dbReference>
<dbReference type="PANTHER" id="PTHR11702:SF31">
    <property type="entry name" value="MITOCHONDRIAL RIBOSOME-ASSOCIATED GTPASE 2"/>
    <property type="match status" value="1"/>
</dbReference>
<dbReference type="InterPro" id="IPR031167">
    <property type="entry name" value="G_OBG"/>
</dbReference>
<organism evidence="14 15">
    <name type="scientific">Chelonobacter oris</name>
    <dbReference type="NCBI Taxonomy" id="505317"/>
    <lineage>
        <taxon>Bacteria</taxon>
        <taxon>Pseudomonadati</taxon>
        <taxon>Pseudomonadota</taxon>
        <taxon>Gammaproteobacteria</taxon>
        <taxon>Pasteurellales</taxon>
        <taxon>Pasteurellaceae</taxon>
        <taxon>Chelonobacter</taxon>
    </lineage>
</organism>
<keyword evidence="15" id="KW-1185">Reference proteome</keyword>
<dbReference type="InterPro" id="IPR036726">
    <property type="entry name" value="GTP1_OBG_dom_sf"/>
</dbReference>
<dbReference type="SUPFAM" id="SSF52540">
    <property type="entry name" value="P-loop containing nucleoside triphosphate hydrolases"/>
    <property type="match status" value="1"/>
</dbReference>
<feature type="binding site" evidence="10">
    <location>
        <begin position="314"/>
        <end position="316"/>
    </location>
    <ligand>
        <name>GTP</name>
        <dbReference type="ChEBI" id="CHEBI:37565"/>
    </ligand>
</feature>
<protein>
    <recommendedName>
        <fullName evidence="10">GTPase Obg</fullName>
        <ecNumber evidence="10">3.6.5.-</ecNumber>
    </recommendedName>
    <alternativeName>
        <fullName evidence="10">GTP-binding protein Obg</fullName>
    </alternativeName>
</protein>
<dbReference type="InterPro" id="IPR006073">
    <property type="entry name" value="GTP-bd"/>
</dbReference>
<comment type="caution">
    <text evidence="14">The sequence shown here is derived from an EMBL/GenBank/DDBJ whole genome shotgun (WGS) entry which is preliminary data.</text>
</comment>
<keyword evidence="6 10" id="KW-0547">Nucleotide-binding</keyword>
<feature type="compositionally biased region" description="Acidic residues" evidence="11">
    <location>
        <begin position="368"/>
        <end position="385"/>
    </location>
</feature>
<comment type="subcellular location">
    <subcellularLocation>
        <location evidence="2 10">Cytoplasm</location>
    </subcellularLocation>
</comment>
<dbReference type="InterPro" id="IPR045086">
    <property type="entry name" value="OBG_GTPase"/>
</dbReference>
<dbReference type="PIRSF" id="PIRSF002401">
    <property type="entry name" value="GTP_bd_Obg/CgtA"/>
    <property type="match status" value="1"/>
</dbReference>
<dbReference type="AlphaFoldDB" id="A0A0A3B9Z5"/>
<dbReference type="PROSITE" id="PS00905">
    <property type="entry name" value="GTP1_OBG"/>
    <property type="match status" value="1"/>
</dbReference>
<dbReference type="GO" id="GO:0019003">
    <property type="term" value="F:GDP binding"/>
    <property type="evidence" value="ECO:0007669"/>
    <property type="project" value="UniProtKB-ARBA"/>
</dbReference>
<feature type="binding site" evidence="10">
    <location>
        <position position="193"/>
    </location>
    <ligand>
        <name>Mg(2+)</name>
        <dbReference type="ChEBI" id="CHEBI:18420"/>
    </ligand>
</feature>
<evidence type="ECO:0000256" key="11">
    <source>
        <dbReference type="SAM" id="MobiDB-lite"/>
    </source>
</evidence>
<dbReference type="PANTHER" id="PTHR11702">
    <property type="entry name" value="DEVELOPMENTALLY REGULATED GTP-BINDING PROTEIN-RELATED"/>
    <property type="match status" value="1"/>
</dbReference>
<dbReference type="InterPro" id="IPR027417">
    <property type="entry name" value="P-loop_NTPase"/>
</dbReference>
<evidence type="ECO:0000256" key="2">
    <source>
        <dbReference type="ARBA" id="ARBA00004496"/>
    </source>
</evidence>
<gene>
    <name evidence="14" type="primary">obgE</name>
    <name evidence="10" type="synonym">obg</name>
    <name evidence="14" type="ORF">OA57_05990</name>
</gene>
<keyword evidence="9 10" id="KW-0342">GTP-binding</keyword>
<evidence type="ECO:0000256" key="4">
    <source>
        <dbReference type="ARBA" id="ARBA00022490"/>
    </source>
</evidence>
<evidence type="ECO:0000256" key="3">
    <source>
        <dbReference type="ARBA" id="ARBA00007699"/>
    </source>
</evidence>
<evidence type="ECO:0000259" key="12">
    <source>
        <dbReference type="PROSITE" id="PS51710"/>
    </source>
</evidence>
<evidence type="ECO:0000256" key="7">
    <source>
        <dbReference type="ARBA" id="ARBA00022801"/>
    </source>
</evidence>
<sequence>MKFIDEALIRIEAGDGGNGCVSFRREKYVPKGGPDGGDGGDGGDVYLVADENLNTLIDYRFEKRFAAERGENGRSANCTGHRGKDITLRVPVGTRAIDNDTKEIVGDMTQHGMKMLVAKGGYHGLGNTRFKSSVNRAPRQKTNGTAGEKRDLQLELMLLADVGMLGLPNAGKSTFIRAVSAAKPKVADYPFTTLVPSLGVARVDANRSFVIADIPGLIEGASAGAGLGIRFLKHLERCRVLIHLVDIDPIDQSDPADNIAIIESELFRYSETLAEKPRWLVFNKIDIMSEEEAHTKAAEIADRLGWEEDYYLISAVTGKNVQALCRNIMQFIEDNPREAEQQAEAQTEEVKFKWDDYHQQQIAAHSQDDDEDWDDDWSEEDEEGVETIYKP</sequence>
<feature type="binding site" evidence="10">
    <location>
        <position position="173"/>
    </location>
    <ligand>
        <name>Mg(2+)</name>
        <dbReference type="ChEBI" id="CHEBI:18420"/>
    </ligand>
</feature>
<feature type="binding site" evidence="10">
    <location>
        <begin position="191"/>
        <end position="195"/>
    </location>
    <ligand>
        <name>GTP</name>
        <dbReference type="ChEBI" id="CHEBI:37565"/>
    </ligand>
</feature>
<dbReference type="Pfam" id="PF01018">
    <property type="entry name" value="GTP1_OBG"/>
    <property type="match status" value="1"/>
</dbReference>
<dbReference type="Gene3D" id="3.40.50.300">
    <property type="entry name" value="P-loop containing nucleotide triphosphate hydrolases"/>
    <property type="match status" value="1"/>
</dbReference>
<comment type="similarity">
    <text evidence="3 10">Belongs to the TRAFAC class OBG-HflX-like GTPase superfamily. OBG GTPase family.</text>
</comment>
<dbReference type="STRING" id="505317.OA57_05990"/>
<evidence type="ECO:0000313" key="14">
    <source>
        <dbReference type="EMBL" id="KGQ70399.1"/>
    </source>
</evidence>
<feature type="domain" description="OBG-type G" evidence="12">
    <location>
        <begin position="160"/>
        <end position="333"/>
    </location>
</feature>
<feature type="region of interest" description="Disordered" evidence="11">
    <location>
        <begin position="361"/>
        <end position="391"/>
    </location>
</feature>
<evidence type="ECO:0000256" key="8">
    <source>
        <dbReference type="ARBA" id="ARBA00022842"/>
    </source>
</evidence>
<evidence type="ECO:0000256" key="1">
    <source>
        <dbReference type="ARBA" id="ARBA00001946"/>
    </source>
</evidence>
<evidence type="ECO:0000256" key="6">
    <source>
        <dbReference type="ARBA" id="ARBA00022741"/>
    </source>
</evidence>
<name>A0A0A3B9Z5_9PAST</name>
<feature type="binding site" evidence="10">
    <location>
        <begin position="166"/>
        <end position="173"/>
    </location>
    <ligand>
        <name>GTP</name>
        <dbReference type="ChEBI" id="CHEBI:37565"/>
    </ligand>
</feature>
<evidence type="ECO:0000256" key="5">
    <source>
        <dbReference type="ARBA" id="ARBA00022723"/>
    </source>
</evidence>
<dbReference type="PROSITE" id="PS51710">
    <property type="entry name" value="G_OBG"/>
    <property type="match status" value="1"/>
</dbReference>
<accession>A0A0A3B9Z5</accession>
<dbReference type="RefSeq" id="WP_034614879.1">
    <property type="nucleotide sequence ID" value="NZ_JSUM01000010.1"/>
</dbReference>
<dbReference type="Gene3D" id="2.70.210.12">
    <property type="entry name" value="GTP1/OBG domain"/>
    <property type="match status" value="1"/>
</dbReference>
<dbReference type="CDD" id="cd01898">
    <property type="entry name" value="Obg"/>
    <property type="match status" value="1"/>
</dbReference>
<dbReference type="GO" id="GO:0005525">
    <property type="term" value="F:GTP binding"/>
    <property type="evidence" value="ECO:0007669"/>
    <property type="project" value="UniProtKB-UniRule"/>
</dbReference>
<evidence type="ECO:0000313" key="15">
    <source>
        <dbReference type="Proteomes" id="UP000030380"/>
    </source>
</evidence>
<dbReference type="InterPro" id="IPR006074">
    <property type="entry name" value="GTP1-OBG_CS"/>
</dbReference>
<reference evidence="14 15" key="1">
    <citation type="submission" date="2014-11" db="EMBL/GenBank/DDBJ databases">
        <title>Draft genome sequence of Chelonobacter oris 1662T, associated with respiratory disease in Hermann's Tortoises.</title>
        <authorList>
            <person name="Kudirkiene E."/>
            <person name="Hansen M.J."/>
            <person name="Bojesen A.M."/>
        </authorList>
    </citation>
    <scope>NUCLEOTIDE SEQUENCE [LARGE SCALE GENOMIC DNA]</scope>
    <source>
        <strain evidence="14 15">1662</strain>
    </source>
</reference>
<dbReference type="EC" id="3.6.5.-" evidence="10"/>
<dbReference type="InterPro" id="IPR014100">
    <property type="entry name" value="GTP-bd_Obg/CgtA"/>
</dbReference>
<dbReference type="FunFam" id="2.70.210.12:FF:000001">
    <property type="entry name" value="GTPase Obg"/>
    <property type="match status" value="1"/>
</dbReference>
<dbReference type="NCBIfam" id="NF008956">
    <property type="entry name" value="PRK12299.1"/>
    <property type="match status" value="1"/>
</dbReference>
<comment type="function">
    <text evidence="10">An essential GTPase which binds GTP, GDP and possibly (p)ppGpp with moderate affinity, with high nucleotide exchange rates and a fairly low GTP hydrolysis rate. Plays a role in control of the cell cycle, stress response, ribosome biogenesis and in those bacteria that undergo differentiation, in morphogenesis control.</text>
</comment>
<evidence type="ECO:0000259" key="13">
    <source>
        <dbReference type="PROSITE" id="PS51883"/>
    </source>
</evidence>
<comment type="subunit">
    <text evidence="10">Monomer.</text>
</comment>
<keyword evidence="5 10" id="KW-0479">Metal-binding</keyword>
<dbReference type="GO" id="GO:0043022">
    <property type="term" value="F:ribosome binding"/>
    <property type="evidence" value="ECO:0007669"/>
    <property type="project" value="UniProtKB-ARBA"/>
</dbReference>
<feature type="domain" description="Obg" evidence="13">
    <location>
        <begin position="1"/>
        <end position="159"/>
    </location>
</feature>
<dbReference type="EMBL" id="JSUM01000010">
    <property type="protein sequence ID" value="KGQ70399.1"/>
    <property type="molecule type" value="Genomic_DNA"/>
</dbReference>